<dbReference type="RefSeq" id="WP_156230500.1">
    <property type="nucleotide sequence ID" value="NZ_CP046455.1"/>
</dbReference>
<dbReference type="AlphaFoldDB" id="A0A6B8VS32"/>
<sequence length="111" mass="12773">MPLFHSVLYVPWRGLNECGAGVREPVTRSVKKVPHQRVFLVEEQLRSTPRIGSWHERMSGREMLARVPSGHGVELSDGEDTCRLSVVEVDHLREEARTALHDARARRYPYQ</sequence>
<dbReference type="EMBL" id="CP046455">
    <property type="protein sequence ID" value="QGU06943.1"/>
    <property type="molecule type" value="Genomic_DNA"/>
</dbReference>
<protein>
    <submittedName>
        <fullName evidence="1">Uncharacterized protein</fullName>
    </submittedName>
</protein>
<keyword evidence="2" id="KW-1185">Reference proteome</keyword>
<reference evidence="1 2" key="1">
    <citation type="submission" date="2019-11" db="EMBL/GenBank/DDBJ databases">
        <title>Complete genome sequence of Corynebacterium kalinowskii 1959, a novel Corynebacterium species isolated from soil of a small paddock in Vilsendorf, Germany.</title>
        <authorList>
            <person name="Schaffert L."/>
            <person name="Ruwe M."/>
            <person name="Milse J."/>
            <person name="Hanuschka K."/>
            <person name="Ortseifen V."/>
            <person name="Droste J."/>
            <person name="Brandt D."/>
            <person name="Schlueter L."/>
            <person name="Kutter Y."/>
            <person name="Vinke S."/>
            <person name="Viehoefer P."/>
            <person name="Jacob L."/>
            <person name="Luebke N.-C."/>
            <person name="Schulte-Berndt E."/>
            <person name="Hain C."/>
            <person name="Linder M."/>
            <person name="Schmidt P."/>
            <person name="Wollenschlaeger L."/>
            <person name="Luttermann T."/>
            <person name="Thieme E."/>
            <person name="Hassa J."/>
            <person name="Haak M."/>
            <person name="Wittchen M."/>
            <person name="Mentz A."/>
            <person name="Persicke M."/>
            <person name="Busche T."/>
            <person name="Ruckert C."/>
        </authorList>
    </citation>
    <scope>NUCLEOTIDE SEQUENCE [LARGE SCALE GENOMIC DNA]</scope>
    <source>
        <strain evidence="1 2">2039</strain>
    </source>
</reference>
<dbReference type="KEGG" id="cok:COCCU_04985"/>
<name>A0A6B8VS32_9CORY</name>
<organism evidence="1 2">
    <name type="scientific">Corynebacterium occultum</name>
    <dbReference type="NCBI Taxonomy" id="2675219"/>
    <lineage>
        <taxon>Bacteria</taxon>
        <taxon>Bacillati</taxon>
        <taxon>Actinomycetota</taxon>
        <taxon>Actinomycetes</taxon>
        <taxon>Mycobacteriales</taxon>
        <taxon>Corynebacteriaceae</taxon>
        <taxon>Corynebacterium</taxon>
    </lineage>
</organism>
<evidence type="ECO:0000313" key="2">
    <source>
        <dbReference type="Proteomes" id="UP000424462"/>
    </source>
</evidence>
<gene>
    <name evidence="1" type="ORF">COCCU_04985</name>
</gene>
<accession>A0A6B8VS32</accession>
<dbReference type="Proteomes" id="UP000424462">
    <property type="component" value="Chromosome"/>
</dbReference>
<proteinExistence type="predicted"/>
<evidence type="ECO:0000313" key="1">
    <source>
        <dbReference type="EMBL" id="QGU06943.1"/>
    </source>
</evidence>